<reference evidence="1 2" key="1">
    <citation type="submission" date="2020-02" db="EMBL/GenBank/DDBJ databases">
        <title>Comparative genome analysis reveals the metabolism and evolution of the thermophilic archaeal genus Metallosphaera.</title>
        <authorList>
            <person name="Jiang C."/>
        </authorList>
    </citation>
    <scope>NUCLEOTIDE SEQUENCE [LARGE SCALE GENOMIC DNA]</scope>
    <source>
        <strain evidence="1 2">Ric-A</strain>
    </source>
</reference>
<dbReference type="EMBL" id="CP049074">
    <property type="protein sequence ID" value="QKQ99358.1"/>
    <property type="molecule type" value="Genomic_DNA"/>
</dbReference>
<dbReference type="GeneID" id="55640717"/>
<evidence type="ECO:0000313" key="1">
    <source>
        <dbReference type="EMBL" id="QKQ99358.1"/>
    </source>
</evidence>
<accession>A0A6N0NUC2</accession>
<proteinExistence type="predicted"/>
<evidence type="ECO:0000313" key="2">
    <source>
        <dbReference type="Proteomes" id="UP000509301"/>
    </source>
</evidence>
<dbReference type="OrthoDB" id="40645at2157"/>
<dbReference type="KEGG" id="mten:GWK48_02180"/>
<dbReference type="AlphaFoldDB" id="A0A6N0NUC2"/>
<protein>
    <submittedName>
        <fullName evidence="1">Uncharacterized protein</fullName>
    </submittedName>
</protein>
<name>A0A6N0NUC2_9CREN</name>
<dbReference type="Proteomes" id="UP000509301">
    <property type="component" value="Chromosome"/>
</dbReference>
<dbReference type="RefSeq" id="WP_174629187.1">
    <property type="nucleotide sequence ID" value="NZ_CP049074.1"/>
</dbReference>
<gene>
    <name evidence="1" type="ORF">GWK48_02180</name>
</gene>
<organism evidence="1 2">
    <name type="scientific">Metallosphaera tengchongensis</name>
    <dbReference type="NCBI Taxonomy" id="1532350"/>
    <lineage>
        <taxon>Archaea</taxon>
        <taxon>Thermoproteota</taxon>
        <taxon>Thermoprotei</taxon>
        <taxon>Sulfolobales</taxon>
        <taxon>Sulfolobaceae</taxon>
        <taxon>Metallosphaera</taxon>
    </lineage>
</organism>
<keyword evidence="2" id="KW-1185">Reference proteome</keyword>
<sequence length="67" mass="7615">MKKIAEILVIEDFSGRSNQVDVQIQEVMSKIKNVDEVKISRIHVPIWTEDAENLSGIHVVVREVAET</sequence>